<evidence type="ECO:0000256" key="2">
    <source>
        <dbReference type="ARBA" id="ARBA00022723"/>
    </source>
</evidence>
<dbReference type="GO" id="GO:0005737">
    <property type="term" value="C:cytoplasm"/>
    <property type="evidence" value="ECO:0007669"/>
    <property type="project" value="UniProtKB-ARBA"/>
</dbReference>
<name>A0A1I6H166_9FLAO</name>
<keyword evidence="1" id="KW-0001">2Fe-2S</keyword>
<dbReference type="Pfam" id="PF06902">
    <property type="entry name" value="Fer4_19"/>
    <property type="match status" value="1"/>
</dbReference>
<dbReference type="SMART" id="SM00704">
    <property type="entry name" value="ZnF_CDGSH"/>
    <property type="match status" value="1"/>
</dbReference>
<evidence type="ECO:0000256" key="4">
    <source>
        <dbReference type="ARBA" id="ARBA00023014"/>
    </source>
</evidence>
<dbReference type="InterPro" id="IPR010693">
    <property type="entry name" value="Divergent_4Fe-4S_mono-cluster"/>
</dbReference>
<dbReference type="EMBL" id="FOYQ01000002">
    <property type="protein sequence ID" value="SFR48179.1"/>
    <property type="molecule type" value="Genomic_DNA"/>
</dbReference>
<organism evidence="6 7">
    <name type="scientific">Robiginitalea myxolifaciens</name>
    <dbReference type="NCBI Taxonomy" id="400055"/>
    <lineage>
        <taxon>Bacteria</taxon>
        <taxon>Pseudomonadati</taxon>
        <taxon>Bacteroidota</taxon>
        <taxon>Flavobacteriia</taxon>
        <taxon>Flavobacteriales</taxon>
        <taxon>Flavobacteriaceae</taxon>
        <taxon>Robiginitalea</taxon>
    </lineage>
</organism>
<keyword evidence="7" id="KW-1185">Reference proteome</keyword>
<dbReference type="Proteomes" id="UP000199534">
    <property type="component" value="Unassembled WGS sequence"/>
</dbReference>
<dbReference type="OrthoDB" id="9795032at2"/>
<dbReference type="Pfam" id="PF09360">
    <property type="entry name" value="zf-CDGSH"/>
    <property type="match status" value="1"/>
</dbReference>
<dbReference type="InterPro" id="IPR042216">
    <property type="entry name" value="MitoNEET_CISD"/>
</dbReference>
<dbReference type="STRING" id="400055.SAMN04490243_2041"/>
<evidence type="ECO:0000256" key="3">
    <source>
        <dbReference type="ARBA" id="ARBA00023004"/>
    </source>
</evidence>
<dbReference type="Gene3D" id="3.40.5.90">
    <property type="entry name" value="CDGSH iron-sulfur domain, mitoNEET-type"/>
    <property type="match status" value="1"/>
</dbReference>
<evidence type="ECO:0000313" key="6">
    <source>
        <dbReference type="EMBL" id="SFR48179.1"/>
    </source>
</evidence>
<protein>
    <submittedName>
        <fullName evidence="6">Uncharacterized Fe-S cluster protein YjdI</fullName>
    </submittedName>
</protein>
<evidence type="ECO:0000259" key="5">
    <source>
        <dbReference type="SMART" id="SM00704"/>
    </source>
</evidence>
<keyword evidence="3" id="KW-0408">Iron</keyword>
<dbReference type="AlphaFoldDB" id="A0A1I6H166"/>
<dbReference type="RefSeq" id="WP_092982491.1">
    <property type="nucleotide sequence ID" value="NZ_FOYQ01000002.1"/>
</dbReference>
<accession>A0A1I6H166</accession>
<feature type="domain" description="Iron-binding zinc finger CDGSH type" evidence="5">
    <location>
        <begin position="101"/>
        <end position="141"/>
    </location>
</feature>
<evidence type="ECO:0000256" key="1">
    <source>
        <dbReference type="ARBA" id="ARBA00022714"/>
    </source>
</evidence>
<keyword evidence="4" id="KW-0411">Iron-sulfur</keyword>
<dbReference type="GO" id="GO:0051537">
    <property type="term" value="F:2 iron, 2 sulfur cluster binding"/>
    <property type="evidence" value="ECO:0007669"/>
    <property type="project" value="UniProtKB-KW"/>
</dbReference>
<evidence type="ECO:0000313" key="7">
    <source>
        <dbReference type="Proteomes" id="UP000199534"/>
    </source>
</evidence>
<gene>
    <name evidence="6" type="ORF">SAMN04490243_2041</name>
</gene>
<dbReference type="InterPro" id="IPR018967">
    <property type="entry name" value="FeS-contain_CDGSH-typ"/>
</dbReference>
<dbReference type="GO" id="GO:0046872">
    <property type="term" value="F:metal ion binding"/>
    <property type="evidence" value="ECO:0007669"/>
    <property type="project" value="UniProtKB-KW"/>
</dbReference>
<reference evidence="6 7" key="1">
    <citation type="submission" date="2016-10" db="EMBL/GenBank/DDBJ databases">
        <authorList>
            <person name="de Groot N.N."/>
        </authorList>
    </citation>
    <scope>NUCLEOTIDE SEQUENCE [LARGE SCALE GENOMIC DNA]</scope>
    <source>
        <strain evidence="6 7">DSM 21019</strain>
    </source>
</reference>
<sequence>MSEIVKEYAKGEDFAVIWKPRKCIHSEICVKTLPEVYKPKDKPWIRPENAAVEALKKQIDQCPSGALTYRDSGASAGDEPQAAAQIKAKVIPGGPVLFEGDIALEVNGENRKLEGSNAFCRCGASTNKPFCDGSHRKIDFDS</sequence>
<keyword evidence="2" id="KW-0479">Metal-binding</keyword>
<proteinExistence type="predicted"/>